<dbReference type="EMBL" id="BRYB01001105">
    <property type="protein sequence ID" value="GMI42996.1"/>
    <property type="molecule type" value="Genomic_DNA"/>
</dbReference>
<dbReference type="InterPro" id="IPR011992">
    <property type="entry name" value="EF-hand-dom_pair"/>
</dbReference>
<keyword evidence="3" id="KW-1185">Reference proteome</keyword>
<organism evidence="2 3">
    <name type="scientific">Tetraparma gracilis</name>
    <dbReference type="NCBI Taxonomy" id="2962635"/>
    <lineage>
        <taxon>Eukaryota</taxon>
        <taxon>Sar</taxon>
        <taxon>Stramenopiles</taxon>
        <taxon>Ochrophyta</taxon>
        <taxon>Bolidophyceae</taxon>
        <taxon>Parmales</taxon>
        <taxon>Triparmaceae</taxon>
        <taxon>Tetraparma</taxon>
    </lineage>
</organism>
<evidence type="ECO:0000313" key="3">
    <source>
        <dbReference type="Proteomes" id="UP001165060"/>
    </source>
</evidence>
<dbReference type="Gene3D" id="1.10.238.10">
    <property type="entry name" value="EF-hand"/>
    <property type="match status" value="1"/>
</dbReference>
<evidence type="ECO:0000313" key="2">
    <source>
        <dbReference type="EMBL" id="GMI42996.1"/>
    </source>
</evidence>
<evidence type="ECO:0000259" key="1">
    <source>
        <dbReference type="PROSITE" id="PS50222"/>
    </source>
</evidence>
<protein>
    <recommendedName>
        <fullName evidence="1">EF-hand domain-containing protein</fullName>
    </recommendedName>
</protein>
<feature type="domain" description="EF-hand" evidence="1">
    <location>
        <begin position="38"/>
        <end position="73"/>
    </location>
</feature>
<dbReference type="PROSITE" id="PS50222">
    <property type="entry name" value="EF_HAND_2"/>
    <property type="match status" value="1"/>
</dbReference>
<accession>A0ABQ6N8A7</accession>
<dbReference type="Proteomes" id="UP001165060">
    <property type="component" value="Unassembled WGS sequence"/>
</dbReference>
<reference evidence="2 3" key="1">
    <citation type="journal article" date="2023" name="Commun. Biol.">
        <title>Genome analysis of Parmales, the sister group of diatoms, reveals the evolutionary specialization of diatoms from phago-mixotrophs to photoautotrophs.</title>
        <authorList>
            <person name="Ban H."/>
            <person name="Sato S."/>
            <person name="Yoshikawa S."/>
            <person name="Yamada K."/>
            <person name="Nakamura Y."/>
            <person name="Ichinomiya M."/>
            <person name="Sato N."/>
            <person name="Blanc-Mathieu R."/>
            <person name="Endo H."/>
            <person name="Kuwata A."/>
            <person name="Ogata H."/>
        </authorList>
    </citation>
    <scope>NUCLEOTIDE SEQUENCE [LARGE SCALE GENOMIC DNA]</scope>
</reference>
<dbReference type="SUPFAM" id="SSF47473">
    <property type="entry name" value="EF-hand"/>
    <property type="match status" value="1"/>
</dbReference>
<sequence>MSSLANTTAHMTLSRNPRAKHILKMSAGIQGFGILEDQTFELLKQAFHKLDRTSSGTLTRDDFDFATPGIKLLWGQLLAACDIEGNSVIAPHEFVEGFINLAINQTMSGEVQMGSGWEILTQMQIVVNQHVLDQIALLRNEMNWW</sequence>
<proteinExistence type="predicted"/>
<dbReference type="InterPro" id="IPR002048">
    <property type="entry name" value="EF_hand_dom"/>
</dbReference>
<gene>
    <name evidence="2" type="ORF">TeGR_g14083</name>
</gene>
<name>A0ABQ6N8A7_9STRA</name>
<comment type="caution">
    <text evidence="2">The sequence shown here is derived from an EMBL/GenBank/DDBJ whole genome shotgun (WGS) entry which is preliminary data.</text>
</comment>